<dbReference type="PANTHER" id="PTHR46967">
    <property type="entry name" value="INSULIN-LIKE GROWTH FACTOR BINDING PROTEIN,N-TERMINAL"/>
    <property type="match status" value="1"/>
</dbReference>
<dbReference type="SMART" id="SM01411">
    <property type="entry name" value="Ephrin_rec_like"/>
    <property type="match status" value="2"/>
</dbReference>
<evidence type="ECO:0000313" key="4">
    <source>
        <dbReference type="EMBL" id="CAK9057196.1"/>
    </source>
</evidence>
<dbReference type="Pfam" id="PF07699">
    <property type="entry name" value="Ephrin_rec_like"/>
    <property type="match status" value="1"/>
</dbReference>
<evidence type="ECO:0000256" key="2">
    <source>
        <dbReference type="SAM" id="SignalP"/>
    </source>
</evidence>
<dbReference type="InterPro" id="IPR011641">
    <property type="entry name" value="Tyr-kin_ephrin_A/B_rcpt-like"/>
</dbReference>
<keyword evidence="2" id="KW-0732">Signal</keyword>
<comment type="caution">
    <text evidence="4">The sequence shown here is derived from an EMBL/GenBank/DDBJ whole genome shotgun (WGS) entry which is preliminary data.</text>
</comment>
<evidence type="ECO:0000256" key="1">
    <source>
        <dbReference type="SAM" id="Phobius"/>
    </source>
</evidence>
<feature type="transmembrane region" description="Helical" evidence="1">
    <location>
        <begin position="638"/>
        <end position="658"/>
    </location>
</feature>
<keyword evidence="1" id="KW-1133">Transmembrane helix</keyword>
<evidence type="ECO:0000259" key="3">
    <source>
        <dbReference type="Pfam" id="PF07699"/>
    </source>
</evidence>
<feature type="transmembrane region" description="Helical" evidence="1">
    <location>
        <begin position="665"/>
        <end position="683"/>
    </location>
</feature>
<feature type="domain" description="Tyrosine-protein kinase ephrin type A/B receptor-like" evidence="3">
    <location>
        <begin position="489"/>
        <end position="530"/>
    </location>
</feature>
<name>A0ABP0N0B9_9DINO</name>
<protein>
    <recommendedName>
        <fullName evidence="3">Tyrosine-protein kinase ephrin type A/B receptor-like domain-containing protein</fullName>
    </recommendedName>
</protein>
<dbReference type="Proteomes" id="UP001642484">
    <property type="component" value="Unassembled WGS sequence"/>
</dbReference>
<dbReference type="InterPro" id="IPR009030">
    <property type="entry name" value="Growth_fac_rcpt_cys_sf"/>
</dbReference>
<sequence>MLAMLRLAVLLLGAFEGFGSELCLDDGVPESQRKYIQDDAGNDIPIGVFESNWASSWLLNKLTEMLLQEVMGYHAKVDPRMGANGASCFYALPGCLDFDNKVVGDKQCGINETTLHISVDSWVGSYASAMDQFNKEFPRIASQDLGGMGYDGEESMYVSQAILNDAFTDSGLALDFYKSYNTTHHNPRKYFDSIHDVDLLELELCNETDMSNPSRIGDYAKYSGDYDGVVSQPDGTFVAKCTNNRWWYAPACRQNSSQCIPLFTSGNGWKLQALMQWSTAYGMPTAIGLSKGYGTWIQHVQNHRALHYWWVPDSTFIGMLPEPLILARHSATEWLDGDKKTGAKGSHVAKLVSHNLQAKAGRVREFVSNMNFELPEVQSLLLELQQSSTYNVSCKWMRENRARWLKWKPVETSCYEGFGLVDASGAFVSSRADAVGCGLCQAGSASDELIDDQGRTFRCKPCSPGYSQANTYSTQCEPCPKGTSASSFGSTQCTPCDEGFYQPDTAQTSCLSCGGSRTTLLLGAGSLTDCVCEAGTIEWQSVCVACHDDSMHCPKGSTVDKLVAAAGTTDLRNPFVKKGYFSNPLAPLDTYKCAGELVCPGGSPGECFGDREGLTCGDCPEGHYWASEKCEPCGAVSVAWAFCVTFVVIGVCGSYYMLTSSYTAKASVMMSTTAALGMLIALFQNLGVLNTVAVEWPAGLRDLLNFASVFTFNLDALGLSCAAGGNVARYVSTASFFWIVTVALPTVGLLTNFIPILKRRSLAWEKNKTISTTGQFLQVGFTTMCNVGLMPFMCYRHPTNEQSILKYPNVFCGTAEHELPLTERQATQSNCSTMFHLGVGCQIRSSPVSVDHAGLWCLGHLLGLQLLHRSLLRRLSSTQVVRQTQAGSDSLLDLPLQAQCLVFRLGPLGPRTLAVDARGHCNQHAQLAAHLDAHDLAWISLPSAVVLALEISNPQLRGRIVSVTSRHALGRVAGICRQQWGRRSTCSGHLRHGDFVADGRDPGRNGHARPVCALLSLGLGKLQGTPYHEPWEGARGERCLSVPLGCGHLPQGRRSAFEKMKNATVLGVLVCGEHGLIQQVVF</sequence>
<feature type="transmembrane region" description="Helical" evidence="1">
    <location>
        <begin position="703"/>
        <end position="724"/>
    </location>
</feature>
<dbReference type="CDD" id="cd00185">
    <property type="entry name" value="TNFRSF"/>
    <property type="match status" value="1"/>
</dbReference>
<dbReference type="PANTHER" id="PTHR46967:SF2">
    <property type="entry name" value="SUSHI, VON WILLEBRAND FACTOR TYPE A, EGF AND PENTRAXIN DOMAIN-CONTAINING PROTEIN 1-LIKE"/>
    <property type="match status" value="1"/>
</dbReference>
<dbReference type="SUPFAM" id="SSF57184">
    <property type="entry name" value="Growth factor receptor domain"/>
    <property type="match status" value="1"/>
</dbReference>
<keyword evidence="1" id="KW-0472">Membrane</keyword>
<dbReference type="EMBL" id="CAXAMN010021113">
    <property type="protein sequence ID" value="CAK9057196.1"/>
    <property type="molecule type" value="Genomic_DNA"/>
</dbReference>
<reference evidence="4 5" key="1">
    <citation type="submission" date="2024-02" db="EMBL/GenBank/DDBJ databases">
        <authorList>
            <person name="Chen Y."/>
            <person name="Shah S."/>
            <person name="Dougan E. K."/>
            <person name="Thang M."/>
            <person name="Chan C."/>
        </authorList>
    </citation>
    <scope>NUCLEOTIDE SEQUENCE [LARGE SCALE GENOMIC DNA]</scope>
</reference>
<accession>A0ABP0N0B9</accession>
<feature type="chain" id="PRO_5046649450" description="Tyrosine-protein kinase ephrin type A/B receptor-like domain-containing protein" evidence="2">
    <location>
        <begin position="20"/>
        <end position="1082"/>
    </location>
</feature>
<organism evidence="4 5">
    <name type="scientific">Durusdinium trenchii</name>
    <dbReference type="NCBI Taxonomy" id="1381693"/>
    <lineage>
        <taxon>Eukaryota</taxon>
        <taxon>Sar</taxon>
        <taxon>Alveolata</taxon>
        <taxon>Dinophyceae</taxon>
        <taxon>Suessiales</taxon>
        <taxon>Symbiodiniaceae</taxon>
        <taxon>Durusdinium</taxon>
    </lineage>
</organism>
<gene>
    <name evidence="4" type="ORF">CCMP2556_LOCUS28260</name>
</gene>
<evidence type="ECO:0000313" key="5">
    <source>
        <dbReference type="Proteomes" id="UP001642484"/>
    </source>
</evidence>
<proteinExistence type="predicted"/>
<dbReference type="Gene3D" id="2.10.50.10">
    <property type="entry name" value="Tumor Necrosis Factor Receptor, subunit A, domain 2"/>
    <property type="match status" value="1"/>
</dbReference>
<feature type="transmembrane region" description="Helical" evidence="1">
    <location>
        <begin position="736"/>
        <end position="756"/>
    </location>
</feature>
<keyword evidence="1" id="KW-0812">Transmembrane</keyword>
<keyword evidence="5" id="KW-1185">Reference proteome</keyword>
<feature type="signal peptide" evidence="2">
    <location>
        <begin position="1"/>
        <end position="19"/>
    </location>
</feature>